<dbReference type="OrthoDB" id="5521412at2"/>
<keyword evidence="3" id="KW-0645">Protease</keyword>
<feature type="signal peptide" evidence="2">
    <location>
        <begin position="1"/>
        <end position="22"/>
    </location>
</feature>
<accession>A0A3A8L034</accession>
<dbReference type="GO" id="GO:0004180">
    <property type="term" value="F:carboxypeptidase activity"/>
    <property type="evidence" value="ECO:0007669"/>
    <property type="project" value="UniProtKB-KW"/>
</dbReference>
<dbReference type="InterPro" id="IPR013784">
    <property type="entry name" value="Carb-bd-like_fold"/>
</dbReference>
<dbReference type="Proteomes" id="UP000268313">
    <property type="component" value="Unassembled WGS sequence"/>
</dbReference>
<evidence type="ECO:0000313" key="3">
    <source>
        <dbReference type="EMBL" id="RKH07644.1"/>
    </source>
</evidence>
<reference evidence="4" key="1">
    <citation type="submission" date="2018-09" db="EMBL/GenBank/DDBJ databases">
        <authorList>
            <person name="Livingstone P.G."/>
            <person name="Whitworth D.E."/>
        </authorList>
    </citation>
    <scope>NUCLEOTIDE SEQUENCE [LARGE SCALE GENOMIC DNA]</scope>
    <source>
        <strain evidence="4">CA043D</strain>
    </source>
</reference>
<comment type="caution">
    <text evidence="3">The sequence shown here is derived from an EMBL/GenBank/DDBJ whole genome shotgun (WGS) entry which is preliminary data.</text>
</comment>
<dbReference type="GO" id="GO:0030246">
    <property type="term" value="F:carbohydrate binding"/>
    <property type="evidence" value="ECO:0007669"/>
    <property type="project" value="InterPro"/>
</dbReference>
<keyword evidence="3" id="KW-0121">Carboxypeptidase</keyword>
<feature type="compositionally biased region" description="Low complexity" evidence="1">
    <location>
        <begin position="125"/>
        <end position="138"/>
    </location>
</feature>
<dbReference type="AlphaFoldDB" id="A0A3A8L034"/>
<dbReference type="EMBL" id="RAWE01000002">
    <property type="protein sequence ID" value="RKH07644.1"/>
    <property type="molecule type" value="Genomic_DNA"/>
</dbReference>
<keyword evidence="2" id="KW-0732">Signal</keyword>
<evidence type="ECO:0000313" key="4">
    <source>
        <dbReference type="Proteomes" id="UP000268313"/>
    </source>
</evidence>
<feature type="region of interest" description="Disordered" evidence="1">
    <location>
        <begin position="121"/>
        <end position="148"/>
    </location>
</feature>
<feature type="chain" id="PRO_5017207938" evidence="2">
    <location>
        <begin position="23"/>
        <end position="148"/>
    </location>
</feature>
<evidence type="ECO:0000256" key="2">
    <source>
        <dbReference type="SAM" id="SignalP"/>
    </source>
</evidence>
<dbReference type="Gene3D" id="2.60.40.1120">
    <property type="entry name" value="Carboxypeptidase-like, regulatory domain"/>
    <property type="match status" value="1"/>
</dbReference>
<keyword evidence="4" id="KW-1185">Reference proteome</keyword>
<proteinExistence type="predicted"/>
<keyword evidence="3" id="KW-0378">Hydrolase</keyword>
<evidence type="ECO:0000256" key="1">
    <source>
        <dbReference type="SAM" id="MobiDB-lite"/>
    </source>
</evidence>
<dbReference type="Pfam" id="PF13620">
    <property type="entry name" value="CarboxypepD_reg"/>
    <property type="match status" value="1"/>
</dbReference>
<name>A0A3A8L034_9BACT</name>
<dbReference type="RefSeq" id="WP_120600560.1">
    <property type="nucleotide sequence ID" value="NZ_RAWE01000002.1"/>
</dbReference>
<sequence>MKLLIHVLPCLVLLLASAPTSAQSDSAIFGTVVDVVTRKPIADMVVTAVSPSRRKDVVVVTDLQGNFRIQNLPPGRYTLRFEREYYHLYVRGDLQLQEGHSLRVRAEVVPDPNEPIIGCGPLPPDFDAGPPMDAAPAPDVERAPSGPR</sequence>
<protein>
    <submittedName>
        <fullName evidence="3">Carboxypeptidase regulatory-like domain-containing protein</fullName>
    </submittedName>
</protein>
<gene>
    <name evidence="3" type="ORF">D7X32_00790</name>
</gene>
<dbReference type="SUPFAM" id="SSF49452">
    <property type="entry name" value="Starch-binding domain-like"/>
    <property type="match status" value="1"/>
</dbReference>
<organism evidence="3 4">
    <name type="scientific">Corallococcus carmarthensis</name>
    <dbReference type="NCBI Taxonomy" id="2316728"/>
    <lineage>
        <taxon>Bacteria</taxon>
        <taxon>Pseudomonadati</taxon>
        <taxon>Myxococcota</taxon>
        <taxon>Myxococcia</taxon>
        <taxon>Myxococcales</taxon>
        <taxon>Cystobacterineae</taxon>
        <taxon>Myxococcaceae</taxon>
        <taxon>Corallococcus</taxon>
    </lineage>
</organism>